<evidence type="ECO:0000256" key="1">
    <source>
        <dbReference type="SAM" id="SignalP"/>
    </source>
</evidence>
<organism evidence="2 3">
    <name type="scientific">Paracoccus zhejiangensis</name>
    <dbReference type="NCBI Taxonomy" id="1077935"/>
    <lineage>
        <taxon>Bacteria</taxon>
        <taxon>Pseudomonadati</taxon>
        <taxon>Pseudomonadota</taxon>
        <taxon>Alphaproteobacteria</taxon>
        <taxon>Rhodobacterales</taxon>
        <taxon>Paracoccaceae</taxon>
        <taxon>Paracoccus</taxon>
    </lineage>
</organism>
<reference evidence="2 3" key="1">
    <citation type="journal article" date="2013" name="Antonie Van Leeuwenhoek">
        <title>Paracoccus zhejiangensis sp. nov., isolated from activated sludge in wastewater-treatment system.</title>
        <authorList>
            <person name="Wu Z.G."/>
            <person name="Zhang D.F."/>
            <person name="Liu Y.L."/>
            <person name="Wang F."/>
            <person name="Jiang X."/>
            <person name="Li C."/>
            <person name="Li S.P."/>
            <person name="Hong Q."/>
            <person name="Li W.J."/>
        </authorList>
    </citation>
    <scope>NUCLEOTIDE SEQUENCE [LARGE SCALE GENOMIC DNA]</scope>
    <source>
        <strain evidence="2 3">J6</strain>
    </source>
</reference>
<evidence type="ECO:0000313" key="3">
    <source>
        <dbReference type="Proteomes" id="UP000234530"/>
    </source>
</evidence>
<keyword evidence="3" id="KW-1185">Reference proteome</keyword>
<dbReference type="EMBL" id="CP025430">
    <property type="protein sequence ID" value="AUH63738.1"/>
    <property type="molecule type" value="Genomic_DNA"/>
</dbReference>
<dbReference type="KEGG" id="pzh:CX676_05840"/>
<dbReference type="AlphaFoldDB" id="A0A2H5EWP9"/>
<dbReference type="Proteomes" id="UP000234530">
    <property type="component" value="Chromosome"/>
</dbReference>
<feature type="chain" id="PRO_5014160688" description="DUF2059 domain-containing protein" evidence="1">
    <location>
        <begin position="26"/>
        <end position="288"/>
    </location>
</feature>
<name>A0A2H5EWP9_9RHOB</name>
<sequence length="288" mass="31203">MNRVLMLLGCLAGVGLVMPAGPALAESRVEAPGASVEARLWQALRLDEMLVVMQDEALNQGDEMAEMLFEHGSDAGWRKRVSAIHDPRRLSGLLHTAVTKALAEEPAGLTQTALDFLETPLGRQVVELELQARRAIIDQDTEDGAIAAFQHALDVEAPRLTTINRLIEGADLLEPTIAAALNEALAFSKGFGAEGGFQMPMTDAEMLEETWAQEPDIRAMIEEWLPAYLMLAYSPLSDEDLARYVDFGTSEAGKGLWSAVNGAYEQVYTAISREMGAAAALHIAGRQL</sequence>
<accession>A0A2H5EWP9</accession>
<keyword evidence="1" id="KW-0732">Signal</keyword>
<feature type="signal peptide" evidence="1">
    <location>
        <begin position="1"/>
        <end position="25"/>
    </location>
</feature>
<evidence type="ECO:0008006" key="4">
    <source>
        <dbReference type="Google" id="ProtNLM"/>
    </source>
</evidence>
<evidence type="ECO:0000313" key="2">
    <source>
        <dbReference type="EMBL" id="AUH63738.1"/>
    </source>
</evidence>
<proteinExistence type="predicted"/>
<protein>
    <recommendedName>
        <fullName evidence="4">DUF2059 domain-containing protein</fullName>
    </recommendedName>
</protein>
<gene>
    <name evidence="2" type="ORF">CX676_05840</name>
</gene>